<evidence type="ECO:0000259" key="8">
    <source>
        <dbReference type="Pfam" id="PF14322"/>
    </source>
</evidence>
<dbReference type="AlphaFoldDB" id="A0A420VVL2"/>
<feature type="domain" description="RagB/SusD" evidence="7">
    <location>
        <begin position="245"/>
        <end position="487"/>
    </location>
</feature>
<evidence type="ECO:0000256" key="4">
    <source>
        <dbReference type="ARBA" id="ARBA00023136"/>
    </source>
</evidence>
<evidence type="ECO:0000259" key="7">
    <source>
        <dbReference type="Pfam" id="PF07980"/>
    </source>
</evidence>
<keyword evidence="3 6" id="KW-0732">Signal</keyword>
<dbReference type="PROSITE" id="PS51257">
    <property type="entry name" value="PROKAR_LIPOPROTEIN"/>
    <property type="match status" value="1"/>
</dbReference>
<dbReference type="GO" id="GO:0009279">
    <property type="term" value="C:cell outer membrane"/>
    <property type="evidence" value="ECO:0007669"/>
    <property type="project" value="UniProtKB-SubCell"/>
</dbReference>
<dbReference type="RefSeq" id="WP_121125316.1">
    <property type="nucleotide sequence ID" value="NZ_RBWS01000012.1"/>
</dbReference>
<evidence type="ECO:0000256" key="5">
    <source>
        <dbReference type="ARBA" id="ARBA00023237"/>
    </source>
</evidence>
<keyword evidence="10" id="KW-1185">Reference proteome</keyword>
<reference evidence="9 10" key="1">
    <citation type="submission" date="2018-10" db="EMBL/GenBank/DDBJ databases">
        <title>Sphingobacterium sp. M05W1-28.</title>
        <authorList>
            <person name="Cai H."/>
        </authorList>
    </citation>
    <scope>NUCLEOTIDE SEQUENCE [LARGE SCALE GENOMIC DNA]</scope>
    <source>
        <strain evidence="9 10">M05W1-28</strain>
    </source>
</reference>
<dbReference type="InterPro" id="IPR011990">
    <property type="entry name" value="TPR-like_helical_dom_sf"/>
</dbReference>
<proteinExistence type="inferred from homology"/>
<dbReference type="Proteomes" id="UP000282423">
    <property type="component" value="Unassembled WGS sequence"/>
</dbReference>
<dbReference type="Gene3D" id="1.25.40.390">
    <property type="match status" value="1"/>
</dbReference>
<keyword evidence="5" id="KW-0998">Cell outer membrane</keyword>
<comment type="similarity">
    <text evidence="2">Belongs to the SusD family.</text>
</comment>
<dbReference type="Pfam" id="PF07980">
    <property type="entry name" value="SusD_RagB"/>
    <property type="match status" value="1"/>
</dbReference>
<evidence type="ECO:0000313" key="9">
    <source>
        <dbReference type="EMBL" id="RKO70406.1"/>
    </source>
</evidence>
<dbReference type="InterPro" id="IPR033985">
    <property type="entry name" value="SusD-like_N"/>
</dbReference>
<feature type="domain" description="SusD-like N-terminal" evidence="8">
    <location>
        <begin position="89"/>
        <end position="211"/>
    </location>
</feature>
<dbReference type="EMBL" id="RBWS01000012">
    <property type="protein sequence ID" value="RKO70406.1"/>
    <property type="molecule type" value="Genomic_DNA"/>
</dbReference>
<sequence length="488" mass="55910">MMKITSKYLLLGLFCSAIGLTSCTGLLDITPVNSMTPETINDYESILLGGYPRSDYFYKTELMTDNAMVNLNTTYKPGAVDEPWFLFASSHQLDNTPNDPYWGQLYKTIFYANTVLDKFKEVIPTSEEQSNYDKIKGEALALRAYAYFYLVNMYADVYSANNLELPGVPMPLNAVDVNEFSKNNVREPLGKVWSQINSDLELAAGLLRGKPTDDRFRLNITTVQLLRARIALFMGQYDQAIAFAGEVMSSAKLADLNSMQSYIDSKSNKYAFSGNTGFIDTDYNREILFFTAGRANNNLFYYSQSAFKPTEEILDLTKRNGNLVDYRQYLFDSFEDFSQPDGIMVGKTVYHMFATQEKYWFYIGFKASEAYVIRAEAYARKQQYSNALKDLNDLLVTRYKKGTFIGLKESDYSDKAGILKRVLEERRLETAFDGGLRFFDLRRLGKPEIKHTYKNGQEFVMRKDDPKYVLQIPQSEQNNSPNMPINPR</sequence>
<dbReference type="SUPFAM" id="SSF48452">
    <property type="entry name" value="TPR-like"/>
    <property type="match status" value="1"/>
</dbReference>
<dbReference type="OrthoDB" id="1100079at2"/>
<name>A0A420VVL2_9SPHI</name>
<protein>
    <submittedName>
        <fullName evidence="9">RagB/SusD family nutrient uptake outer membrane protein</fullName>
    </submittedName>
</protein>
<evidence type="ECO:0000256" key="1">
    <source>
        <dbReference type="ARBA" id="ARBA00004442"/>
    </source>
</evidence>
<evidence type="ECO:0000256" key="6">
    <source>
        <dbReference type="SAM" id="SignalP"/>
    </source>
</evidence>
<dbReference type="InterPro" id="IPR012944">
    <property type="entry name" value="SusD_RagB_dom"/>
</dbReference>
<dbReference type="Pfam" id="PF14322">
    <property type="entry name" value="SusD-like_3"/>
    <property type="match status" value="1"/>
</dbReference>
<evidence type="ECO:0000313" key="10">
    <source>
        <dbReference type="Proteomes" id="UP000282423"/>
    </source>
</evidence>
<evidence type="ECO:0000256" key="3">
    <source>
        <dbReference type="ARBA" id="ARBA00022729"/>
    </source>
</evidence>
<accession>A0A420VVL2</accession>
<feature type="chain" id="PRO_5019583340" evidence="6">
    <location>
        <begin position="25"/>
        <end position="488"/>
    </location>
</feature>
<gene>
    <name evidence="9" type="ORF">D7322_16115</name>
</gene>
<feature type="signal peptide" evidence="6">
    <location>
        <begin position="1"/>
        <end position="24"/>
    </location>
</feature>
<comment type="subcellular location">
    <subcellularLocation>
        <location evidence="1">Cell outer membrane</location>
    </subcellularLocation>
</comment>
<keyword evidence="4" id="KW-0472">Membrane</keyword>
<evidence type="ECO:0000256" key="2">
    <source>
        <dbReference type="ARBA" id="ARBA00006275"/>
    </source>
</evidence>
<comment type="caution">
    <text evidence="9">The sequence shown here is derived from an EMBL/GenBank/DDBJ whole genome shotgun (WGS) entry which is preliminary data.</text>
</comment>
<organism evidence="9 10">
    <name type="scientific">Sphingobacterium puteale</name>
    <dbReference type="NCBI Taxonomy" id="2420510"/>
    <lineage>
        <taxon>Bacteria</taxon>
        <taxon>Pseudomonadati</taxon>
        <taxon>Bacteroidota</taxon>
        <taxon>Sphingobacteriia</taxon>
        <taxon>Sphingobacteriales</taxon>
        <taxon>Sphingobacteriaceae</taxon>
        <taxon>Sphingobacterium</taxon>
    </lineage>
</organism>